<gene>
    <name evidence="4" type="ORF">R0135_15595</name>
</gene>
<evidence type="ECO:0000259" key="3">
    <source>
        <dbReference type="PROSITE" id="PS50937"/>
    </source>
</evidence>
<dbReference type="SMART" id="SM00422">
    <property type="entry name" value="HTH_MERR"/>
    <property type="match status" value="1"/>
</dbReference>
<keyword evidence="5" id="KW-1185">Reference proteome</keyword>
<dbReference type="CDD" id="cd04776">
    <property type="entry name" value="HTH_GnyR"/>
    <property type="match status" value="1"/>
</dbReference>
<dbReference type="Proteomes" id="UP001626537">
    <property type="component" value="Chromosome"/>
</dbReference>
<dbReference type="EMBL" id="CP136864">
    <property type="protein sequence ID" value="WOJ93192.1"/>
    <property type="molecule type" value="Genomic_DNA"/>
</dbReference>
<reference evidence="4 5" key="1">
    <citation type="submission" date="2023-10" db="EMBL/GenBank/DDBJ databases">
        <title>Two novel species belonging to the OM43/NOR5 clade.</title>
        <authorList>
            <person name="Park M."/>
        </authorList>
    </citation>
    <scope>NUCLEOTIDE SEQUENCE [LARGE SCALE GENOMIC DNA]</scope>
    <source>
        <strain evidence="4 5">IMCC43200</strain>
    </source>
</reference>
<dbReference type="PANTHER" id="PTHR30204">
    <property type="entry name" value="REDOX-CYCLING DRUG-SENSING TRANSCRIPTIONAL ACTIVATOR SOXR"/>
    <property type="match status" value="1"/>
</dbReference>
<keyword evidence="1 4" id="KW-0238">DNA-binding</keyword>
<feature type="domain" description="HTH merR-type" evidence="3">
    <location>
        <begin position="7"/>
        <end position="74"/>
    </location>
</feature>
<evidence type="ECO:0000256" key="1">
    <source>
        <dbReference type="ARBA" id="ARBA00023125"/>
    </source>
</evidence>
<name>A0ABZ0I111_9GAMM</name>
<keyword evidence="2" id="KW-0175">Coiled coil</keyword>
<protein>
    <submittedName>
        <fullName evidence="4">MerR family DNA-binding transcriptional regulator</fullName>
    </submittedName>
</protein>
<accession>A0ABZ0I111</accession>
<evidence type="ECO:0000313" key="4">
    <source>
        <dbReference type="EMBL" id="WOJ93192.1"/>
    </source>
</evidence>
<dbReference type="InterPro" id="IPR000551">
    <property type="entry name" value="MerR-type_HTH_dom"/>
</dbReference>
<dbReference type="InterPro" id="IPR047057">
    <property type="entry name" value="MerR_fam"/>
</dbReference>
<organism evidence="4 5">
    <name type="scientific">Congregibacter variabilis</name>
    <dbReference type="NCBI Taxonomy" id="3081200"/>
    <lineage>
        <taxon>Bacteria</taxon>
        <taxon>Pseudomonadati</taxon>
        <taxon>Pseudomonadota</taxon>
        <taxon>Gammaproteobacteria</taxon>
        <taxon>Cellvibrionales</taxon>
        <taxon>Halieaceae</taxon>
        <taxon>Congregibacter</taxon>
    </lineage>
</organism>
<dbReference type="RefSeq" id="WP_407347849.1">
    <property type="nucleotide sequence ID" value="NZ_CP136864.1"/>
</dbReference>
<evidence type="ECO:0000313" key="5">
    <source>
        <dbReference type="Proteomes" id="UP001626537"/>
    </source>
</evidence>
<evidence type="ECO:0000256" key="2">
    <source>
        <dbReference type="SAM" id="Coils"/>
    </source>
</evidence>
<feature type="coiled-coil region" evidence="2">
    <location>
        <begin position="82"/>
        <end position="119"/>
    </location>
</feature>
<proteinExistence type="predicted"/>
<dbReference type="SUPFAM" id="SSF46955">
    <property type="entry name" value="Putative DNA-binding domain"/>
    <property type="match status" value="1"/>
</dbReference>
<dbReference type="PROSITE" id="PS50937">
    <property type="entry name" value="HTH_MERR_2"/>
    <property type="match status" value="1"/>
</dbReference>
<dbReference type="Pfam" id="PF13411">
    <property type="entry name" value="MerR_1"/>
    <property type="match status" value="1"/>
</dbReference>
<dbReference type="GO" id="GO:0003677">
    <property type="term" value="F:DNA binding"/>
    <property type="evidence" value="ECO:0007669"/>
    <property type="project" value="UniProtKB-KW"/>
</dbReference>
<dbReference type="InterPro" id="IPR009061">
    <property type="entry name" value="DNA-bd_dom_put_sf"/>
</dbReference>
<dbReference type="PANTHER" id="PTHR30204:SF58">
    <property type="entry name" value="HTH-TYPE TRANSCRIPTIONAL REGULATOR YFMP"/>
    <property type="match status" value="1"/>
</dbReference>
<sequence length="142" mass="16240">MAATQKHFSISELSREFEISTRTIRFYEEKGFITPLRSGQRRIYSAADRTRIRLILRGKRIGLSLAESVEIIDMHQPGESDATQLASLLARVSKRRAALEQQRRDLDDMLTALDEVESLCLEAQSKHQTKHQNKKAEETLTA</sequence>
<dbReference type="Gene3D" id="1.10.1660.10">
    <property type="match status" value="1"/>
</dbReference>